<dbReference type="EMBL" id="GBXM01103098">
    <property type="protein sequence ID" value="JAH05479.1"/>
    <property type="molecule type" value="Transcribed_RNA"/>
</dbReference>
<organism evidence="1">
    <name type="scientific">Anguilla anguilla</name>
    <name type="common">European freshwater eel</name>
    <name type="synonym">Muraena anguilla</name>
    <dbReference type="NCBI Taxonomy" id="7936"/>
    <lineage>
        <taxon>Eukaryota</taxon>
        <taxon>Metazoa</taxon>
        <taxon>Chordata</taxon>
        <taxon>Craniata</taxon>
        <taxon>Vertebrata</taxon>
        <taxon>Euteleostomi</taxon>
        <taxon>Actinopterygii</taxon>
        <taxon>Neopterygii</taxon>
        <taxon>Teleostei</taxon>
        <taxon>Anguilliformes</taxon>
        <taxon>Anguillidae</taxon>
        <taxon>Anguilla</taxon>
    </lineage>
</organism>
<sequence>MRQPLLRDGFPFAAQTPGDKELVALFESPILVIYVWRIHTGHSICSL</sequence>
<dbReference type="AlphaFoldDB" id="A0A0E9PLT9"/>
<accession>A0A0E9PLT9</accession>
<protein>
    <submittedName>
        <fullName evidence="1">Uncharacterized protein</fullName>
    </submittedName>
</protein>
<name>A0A0E9PLT9_ANGAN</name>
<evidence type="ECO:0000313" key="1">
    <source>
        <dbReference type="EMBL" id="JAH05479.1"/>
    </source>
</evidence>
<dbReference type="EMBL" id="GBXM01099303">
    <property type="protein sequence ID" value="JAH09274.1"/>
    <property type="molecule type" value="Transcribed_RNA"/>
</dbReference>
<reference evidence="1" key="1">
    <citation type="submission" date="2014-11" db="EMBL/GenBank/DDBJ databases">
        <authorList>
            <person name="Amaro Gonzalez C."/>
        </authorList>
    </citation>
    <scope>NUCLEOTIDE SEQUENCE</scope>
</reference>
<reference evidence="1" key="2">
    <citation type="journal article" date="2015" name="Fish Shellfish Immunol.">
        <title>Early steps in the European eel (Anguilla anguilla)-Vibrio vulnificus interaction in the gills: Role of the RtxA13 toxin.</title>
        <authorList>
            <person name="Callol A."/>
            <person name="Pajuelo D."/>
            <person name="Ebbesson L."/>
            <person name="Teles M."/>
            <person name="MacKenzie S."/>
            <person name="Amaro C."/>
        </authorList>
    </citation>
    <scope>NUCLEOTIDE SEQUENCE</scope>
</reference>
<proteinExistence type="predicted"/>